<dbReference type="SUPFAM" id="SSF53098">
    <property type="entry name" value="Ribonuclease H-like"/>
    <property type="match status" value="1"/>
</dbReference>
<reference evidence="2 3" key="1">
    <citation type="journal article" date="2014" name="Int. J. Syst. Evol. Microbiol.">
        <title>Complete genome sequence of Corynebacterium casei LMG S-19264T (=DSM 44701T), isolated from a smear-ripened cheese.</title>
        <authorList>
            <consortium name="US DOE Joint Genome Institute (JGI-PGF)"/>
            <person name="Walter F."/>
            <person name="Albersmeier A."/>
            <person name="Kalinowski J."/>
            <person name="Ruckert C."/>
        </authorList>
    </citation>
    <scope>NUCLEOTIDE SEQUENCE [LARGE SCALE GENOMIC DNA]</scope>
    <source>
        <strain evidence="2 3">CGMCC 1.15896</strain>
    </source>
</reference>
<evidence type="ECO:0000259" key="1">
    <source>
        <dbReference type="PROSITE" id="PS50994"/>
    </source>
</evidence>
<protein>
    <recommendedName>
        <fullName evidence="1">Integrase catalytic domain-containing protein</fullName>
    </recommendedName>
</protein>
<dbReference type="GO" id="GO:0003676">
    <property type="term" value="F:nucleic acid binding"/>
    <property type="evidence" value="ECO:0007669"/>
    <property type="project" value="InterPro"/>
</dbReference>
<organism evidence="2 3">
    <name type="scientific">Pelagibacterium lentulum</name>
    <dbReference type="NCBI Taxonomy" id="2029865"/>
    <lineage>
        <taxon>Bacteria</taxon>
        <taxon>Pseudomonadati</taxon>
        <taxon>Pseudomonadota</taxon>
        <taxon>Alphaproteobacteria</taxon>
        <taxon>Hyphomicrobiales</taxon>
        <taxon>Devosiaceae</taxon>
        <taxon>Pelagibacterium</taxon>
    </lineage>
</organism>
<dbReference type="InterPro" id="IPR001584">
    <property type="entry name" value="Integrase_cat-core"/>
</dbReference>
<feature type="domain" description="Integrase catalytic" evidence="1">
    <location>
        <begin position="1"/>
        <end position="103"/>
    </location>
</feature>
<evidence type="ECO:0000313" key="2">
    <source>
        <dbReference type="EMBL" id="GGA62292.1"/>
    </source>
</evidence>
<dbReference type="InterPro" id="IPR012337">
    <property type="entry name" value="RNaseH-like_sf"/>
</dbReference>
<proteinExistence type="predicted"/>
<dbReference type="PROSITE" id="PS50994">
    <property type="entry name" value="INTEGRASE"/>
    <property type="match status" value="1"/>
</dbReference>
<keyword evidence="3" id="KW-1185">Reference proteome</keyword>
<gene>
    <name evidence="2" type="ORF">GCM10011499_35810</name>
</gene>
<comment type="caution">
    <text evidence="2">The sequence shown here is derived from an EMBL/GenBank/DDBJ whole genome shotgun (WGS) entry which is preliminary data.</text>
</comment>
<evidence type="ECO:0000313" key="3">
    <source>
        <dbReference type="Proteomes" id="UP000596977"/>
    </source>
</evidence>
<dbReference type="GO" id="GO:0015074">
    <property type="term" value="P:DNA integration"/>
    <property type="evidence" value="ECO:0007669"/>
    <property type="project" value="InterPro"/>
</dbReference>
<dbReference type="Pfam" id="PF13683">
    <property type="entry name" value="rve_3"/>
    <property type="match status" value="1"/>
</dbReference>
<dbReference type="Proteomes" id="UP000596977">
    <property type="component" value="Unassembled WGS sequence"/>
</dbReference>
<dbReference type="EMBL" id="BMKB01000008">
    <property type="protein sequence ID" value="GGA62292.1"/>
    <property type="molecule type" value="Genomic_DNA"/>
</dbReference>
<dbReference type="Gene3D" id="3.30.420.10">
    <property type="entry name" value="Ribonuclease H-like superfamily/Ribonuclease H"/>
    <property type="match status" value="1"/>
</dbReference>
<name>A0A916RM29_9HYPH</name>
<accession>A0A916RM29</accession>
<sequence length="103" mass="12364">MAITYRQSFFPTCYGHEFRAKFHWHAEDQGFRHAYVRRGTSQPNGKVERSHRSDQQEFYQLLSYKGGVDLEEKLAEWERFYNFARPHGAFNGKTPYEALRERL</sequence>
<dbReference type="InterPro" id="IPR036397">
    <property type="entry name" value="RNaseH_sf"/>
</dbReference>
<dbReference type="AlphaFoldDB" id="A0A916RM29"/>